<dbReference type="Proteomes" id="UP001519345">
    <property type="component" value="Unassembled WGS sequence"/>
</dbReference>
<dbReference type="PANTHER" id="PTHR43582:SF2">
    <property type="entry name" value="LINEARMYCIN RESISTANCE ATP-BINDING PROTEIN LNRL"/>
    <property type="match status" value="1"/>
</dbReference>
<protein>
    <submittedName>
        <fullName evidence="4">ABC-2 type transport system ATP-binding protein</fullName>
    </submittedName>
</protein>
<evidence type="ECO:0000256" key="2">
    <source>
        <dbReference type="ARBA" id="ARBA00022840"/>
    </source>
</evidence>
<dbReference type="SUPFAM" id="SSF52540">
    <property type="entry name" value="P-loop containing nucleoside triphosphate hydrolases"/>
    <property type="match status" value="1"/>
</dbReference>
<dbReference type="InterPro" id="IPR003439">
    <property type="entry name" value="ABC_transporter-like_ATP-bd"/>
</dbReference>
<keyword evidence="2 4" id="KW-0067">ATP-binding</keyword>
<organism evidence="4 5">
    <name type="scientific">Virgibacillus natechei</name>
    <dbReference type="NCBI Taxonomy" id="1216297"/>
    <lineage>
        <taxon>Bacteria</taxon>
        <taxon>Bacillati</taxon>
        <taxon>Bacillota</taxon>
        <taxon>Bacilli</taxon>
        <taxon>Bacillales</taxon>
        <taxon>Bacillaceae</taxon>
        <taxon>Virgibacillus</taxon>
    </lineage>
</organism>
<dbReference type="InterPro" id="IPR003593">
    <property type="entry name" value="AAA+_ATPase"/>
</dbReference>
<feature type="domain" description="ABC transporter" evidence="3">
    <location>
        <begin position="2"/>
        <end position="230"/>
    </location>
</feature>
<dbReference type="Pfam" id="PF00005">
    <property type="entry name" value="ABC_tran"/>
    <property type="match status" value="1"/>
</dbReference>
<evidence type="ECO:0000313" key="4">
    <source>
        <dbReference type="EMBL" id="MBP1968430.1"/>
    </source>
</evidence>
<dbReference type="PROSITE" id="PS00211">
    <property type="entry name" value="ABC_TRANSPORTER_1"/>
    <property type="match status" value="1"/>
</dbReference>
<evidence type="ECO:0000313" key="5">
    <source>
        <dbReference type="Proteomes" id="UP001519345"/>
    </source>
</evidence>
<dbReference type="PANTHER" id="PTHR43582">
    <property type="entry name" value="LINEARMYCIN RESISTANCE ATP-BINDING PROTEIN LNRL"/>
    <property type="match status" value="1"/>
</dbReference>
<keyword evidence="1" id="KW-0547">Nucleotide-binding</keyword>
<keyword evidence="5" id="KW-1185">Reference proteome</keyword>
<dbReference type="InterPro" id="IPR027417">
    <property type="entry name" value="P-loop_NTPase"/>
</dbReference>
<dbReference type="SMART" id="SM00382">
    <property type="entry name" value="AAA"/>
    <property type="match status" value="1"/>
</dbReference>
<dbReference type="Gene3D" id="3.40.50.300">
    <property type="entry name" value="P-loop containing nucleotide triphosphate hydrolases"/>
    <property type="match status" value="1"/>
</dbReference>
<reference evidence="4 5" key="1">
    <citation type="submission" date="2021-03" db="EMBL/GenBank/DDBJ databases">
        <title>Genomic Encyclopedia of Type Strains, Phase IV (KMG-IV): sequencing the most valuable type-strain genomes for metagenomic binning, comparative biology and taxonomic classification.</title>
        <authorList>
            <person name="Goeker M."/>
        </authorList>
    </citation>
    <scope>NUCLEOTIDE SEQUENCE [LARGE SCALE GENOMIC DNA]</scope>
    <source>
        <strain evidence="4 5">DSM 25609</strain>
    </source>
</reference>
<evidence type="ECO:0000259" key="3">
    <source>
        <dbReference type="PROSITE" id="PS50893"/>
    </source>
</evidence>
<dbReference type="EMBL" id="JAGGKX010000002">
    <property type="protein sequence ID" value="MBP1968430.1"/>
    <property type="molecule type" value="Genomic_DNA"/>
</dbReference>
<name>A0ABS4IC10_9BACI</name>
<sequence>MLTVNNIQKHYGGGTQALKNISLTIPDGIACGLVGPNGAGKSTLMKILASVIKDYKGEVHIGATTIDRKKKEQFGYIPQEICLEQTLSALDNLYFFGKLYGLKGKQLKTRASEVLADIGLSGRGNDKVITFSGGMKRRLNIGCALMHTPKIIIMDEPTIGIDPQSRRYIFQMIEQLKQKGCTIIYASHYMEEVEQLCDEVAFIDQGDIIENGSIEGLLQKNIFPSIFIKGINSLPENIRQFGTLENKDGGYLLATRTPLEAMEAVLNHCQRKNVQLEQLELVQPRLEDVFFSLTGSQLRD</sequence>
<gene>
    <name evidence="4" type="ORF">J2Z83_000522</name>
</gene>
<evidence type="ECO:0000256" key="1">
    <source>
        <dbReference type="ARBA" id="ARBA00022741"/>
    </source>
</evidence>
<dbReference type="PROSITE" id="PS50893">
    <property type="entry name" value="ABC_TRANSPORTER_2"/>
    <property type="match status" value="1"/>
</dbReference>
<dbReference type="InterPro" id="IPR017871">
    <property type="entry name" value="ABC_transporter-like_CS"/>
</dbReference>
<proteinExistence type="predicted"/>
<dbReference type="GO" id="GO:0005524">
    <property type="term" value="F:ATP binding"/>
    <property type="evidence" value="ECO:0007669"/>
    <property type="project" value="UniProtKB-KW"/>
</dbReference>
<accession>A0ABS4IC10</accession>
<dbReference type="RefSeq" id="WP_209461661.1">
    <property type="nucleotide sequence ID" value="NZ_CP110224.1"/>
</dbReference>
<comment type="caution">
    <text evidence="4">The sequence shown here is derived from an EMBL/GenBank/DDBJ whole genome shotgun (WGS) entry which is preliminary data.</text>
</comment>